<protein>
    <recommendedName>
        <fullName evidence="2">AbiEi antitoxin C-terminal domain-containing protein</fullName>
    </recommendedName>
</protein>
<name>A0A0F9Q5U5_9ZZZZ</name>
<proteinExistence type="predicted"/>
<evidence type="ECO:0000313" key="1">
    <source>
        <dbReference type="EMBL" id="KKN08621.1"/>
    </source>
</evidence>
<reference evidence="1" key="1">
    <citation type="journal article" date="2015" name="Nature">
        <title>Complex archaea that bridge the gap between prokaryotes and eukaryotes.</title>
        <authorList>
            <person name="Spang A."/>
            <person name="Saw J.H."/>
            <person name="Jorgensen S.L."/>
            <person name="Zaremba-Niedzwiedzka K."/>
            <person name="Martijn J."/>
            <person name="Lind A.E."/>
            <person name="van Eijk R."/>
            <person name="Schleper C."/>
            <person name="Guy L."/>
            <person name="Ettema T.J."/>
        </authorList>
    </citation>
    <scope>NUCLEOTIDE SEQUENCE</scope>
</reference>
<accession>A0A0F9Q5U5</accession>
<gene>
    <name evidence="1" type="ORF">LCGC14_1054820</name>
</gene>
<comment type="caution">
    <text evidence="1">The sequence shown here is derived from an EMBL/GenBank/DDBJ whole genome shotgun (WGS) entry which is preliminary data.</text>
</comment>
<dbReference type="EMBL" id="LAZR01004433">
    <property type="protein sequence ID" value="KKN08621.1"/>
    <property type="molecule type" value="Genomic_DNA"/>
</dbReference>
<sequence length="209" mass="24960">MNSTLILKKLHLTGREFVSSEEIKSYCSKLNLSYEKVIRYFVRRKYLIRIFKGIFYVKSWEEIKYKSIKYSHFELVSKGLELKGVRNWYFGLYTALKLNNATHEYFTIDYVISDNLYRNKPITINNRKFKFHKLKPSLLKFGMNKSKYRYSDLEKTILDLIYLGVYSAKSKVKILMEISDYTLNLSKSKIRKYVQNYPNSVKEVIGEIL</sequence>
<evidence type="ECO:0008006" key="2">
    <source>
        <dbReference type="Google" id="ProtNLM"/>
    </source>
</evidence>
<dbReference type="AlphaFoldDB" id="A0A0F9Q5U5"/>
<organism evidence="1">
    <name type="scientific">marine sediment metagenome</name>
    <dbReference type="NCBI Taxonomy" id="412755"/>
    <lineage>
        <taxon>unclassified sequences</taxon>
        <taxon>metagenomes</taxon>
        <taxon>ecological metagenomes</taxon>
    </lineage>
</organism>